<comment type="caution">
    <text evidence="2">The sequence shown here is derived from an EMBL/GenBank/DDBJ whole genome shotgun (WGS) entry which is preliminary data.</text>
</comment>
<accession>A0A9D4GC43</accession>
<dbReference type="AlphaFoldDB" id="A0A9D4GC43"/>
<reference evidence="2" key="1">
    <citation type="journal article" date="2019" name="bioRxiv">
        <title>The Genome of the Zebra Mussel, Dreissena polymorpha: A Resource for Invasive Species Research.</title>
        <authorList>
            <person name="McCartney M.A."/>
            <person name="Auch B."/>
            <person name="Kono T."/>
            <person name="Mallez S."/>
            <person name="Zhang Y."/>
            <person name="Obille A."/>
            <person name="Becker A."/>
            <person name="Abrahante J.E."/>
            <person name="Garbe J."/>
            <person name="Badalamenti J.P."/>
            <person name="Herman A."/>
            <person name="Mangelson H."/>
            <person name="Liachko I."/>
            <person name="Sullivan S."/>
            <person name="Sone E.D."/>
            <person name="Koren S."/>
            <person name="Silverstein K.A.T."/>
            <person name="Beckman K.B."/>
            <person name="Gohl D.M."/>
        </authorList>
    </citation>
    <scope>NUCLEOTIDE SEQUENCE</scope>
    <source>
        <strain evidence="2">Duluth1</strain>
        <tissue evidence="2">Whole animal</tissue>
    </source>
</reference>
<evidence type="ECO:0000313" key="3">
    <source>
        <dbReference type="Proteomes" id="UP000828390"/>
    </source>
</evidence>
<dbReference type="EMBL" id="JAIWYP010000006">
    <property type="protein sequence ID" value="KAH3812696.1"/>
    <property type="molecule type" value="Genomic_DNA"/>
</dbReference>
<dbReference type="Proteomes" id="UP000828390">
    <property type="component" value="Unassembled WGS sequence"/>
</dbReference>
<evidence type="ECO:0000256" key="1">
    <source>
        <dbReference type="SAM" id="Phobius"/>
    </source>
</evidence>
<name>A0A9D4GC43_DREPO</name>
<keyword evidence="1" id="KW-0472">Membrane</keyword>
<organism evidence="2 3">
    <name type="scientific">Dreissena polymorpha</name>
    <name type="common">Zebra mussel</name>
    <name type="synonym">Mytilus polymorpha</name>
    <dbReference type="NCBI Taxonomy" id="45954"/>
    <lineage>
        <taxon>Eukaryota</taxon>
        <taxon>Metazoa</taxon>
        <taxon>Spiralia</taxon>
        <taxon>Lophotrochozoa</taxon>
        <taxon>Mollusca</taxon>
        <taxon>Bivalvia</taxon>
        <taxon>Autobranchia</taxon>
        <taxon>Heteroconchia</taxon>
        <taxon>Euheterodonta</taxon>
        <taxon>Imparidentia</taxon>
        <taxon>Neoheterodontei</taxon>
        <taxon>Myida</taxon>
        <taxon>Dreissenoidea</taxon>
        <taxon>Dreissenidae</taxon>
        <taxon>Dreissena</taxon>
    </lineage>
</organism>
<keyword evidence="1" id="KW-0812">Transmembrane</keyword>
<evidence type="ECO:0000313" key="2">
    <source>
        <dbReference type="EMBL" id="KAH3812696.1"/>
    </source>
</evidence>
<keyword evidence="1" id="KW-1133">Transmembrane helix</keyword>
<sequence>MTFQCQGIMVSSVPLRWFRRVNWYVMILVDYLTKGVYCIPLLLQTGKVIAKAVVYQVEGYNRTLIDVVRCSVGSRQKNGTNPTADCCENTFVDV</sequence>
<gene>
    <name evidence="2" type="ORF">DPMN_141134</name>
</gene>
<feature type="transmembrane region" description="Helical" evidence="1">
    <location>
        <begin position="23"/>
        <end position="43"/>
    </location>
</feature>
<reference evidence="2" key="2">
    <citation type="submission" date="2020-11" db="EMBL/GenBank/DDBJ databases">
        <authorList>
            <person name="McCartney M.A."/>
            <person name="Auch B."/>
            <person name="Kono T."/>
            <person name="Mallez S."/>
            <person name="Becker A."/>
            <person name="Gohl D.M."/>
            <person name="Silverstein K.A.T."/>
            <person name="Koren S."/>
            <person name="Bechman K.B."/>
            <person name="Herman A."/>
            <person name="Abrahante J.E."/>
            <person name="Garbe J."/>
        </authorList>
    </citation>
    <scope>NUCLEOTIDE SEQUENCE</scope>
    <source>
        <strain evidence="2">Duluth1</strain>
        <tissue evidence="2">Whole animal</tissue>
    </source>
</reference>
<proteinExistence type="predicted"/>
<protein>
    <submittedName>
        <fullName evidence="2">Uncharacterized protein</fullName>
    </submittedName>
</protein>
<keyword evidence="3" id="KW-1185">Reference proteome</keyword>